<proteinExistence type="predicted"/>
<sequence>MVDGLKTRKSWPFFLGLQTVEWGGSESGGDLNGPRSITTGFELLTYSTADMRDEASSASAMEIASFFNVDMESEKSNKEMVVEQFQGAINNNNNNGLVRQTSMNTCLCSPTTHAASFRCRLHRNNNTLQRTKSSDPPPHATCFFYCS</sequence>
<reference evidence="1 2" key="1">
    <citation type="journal article" date="2023" name="Plants (Basel)">
        <title>Bridging the Gap: Combining Genomics and Transcriptomics Approaches to Understand Stylosanthes scabra, an Orphan Legume from the Brazilian Caatinga.</title>
        <authorList>
            <person name="Ferreira-Neto J.R.C."/>
            <person name="da Silva M.D."/>
            <person name="Binneck E."/>
            <person name="de Melo N.F."/>
            <person name="da Silva R.H."/>
            <person name="de Melo A.L.T.M."/>
            <person name="Pandolfi V."/>
            <person name="Bustamante F.O."/>
            <person name="Brasileiro-Vidal A.C."/>
            <person name="Benko-Iseppon A.M."/>
        </authorList>
    </citation>
    <scope>NUCLEOTIDE SEQUENCE [LARGE SCALE GENOMIC DNA]</scope>
    <source>
        <tissue evidence="1">Leaves</tissue>
    </source>
</reference>
<accession>A0ABU6QBS2</accession>
<dbReference type="Proteomes" id="UP001341840">
    <property type="component" value="Unassembled WGS sequence"/>
</dbReference>
<dbReference type="EMBL" id="JASCZI010000128">
    <property type="protein sequence ID" value="MED6109110.1"/>
    <property type="molecule type" value="Genomic_DNA"/>
</dbReference>
<organism evidence="1 2">
    <name type="scientific">Stylosanthes scabra</name>
    <dbReference type="NCBI Taxonomy" id="79078"/>
    <lineage>
        <taxon>Eukaryota</taxon>
        <taxon>Viridiplantae</taxon>
        <taxon>Streptophyta</taxon>
        <taxon>Embryophyta</taxon>
        <taxon>Tracheophyta</taxon>
        <taxon>Spermatophyta</taxon>
        <taxon>Magnoliopsida</taxon>
        <taxon>eudicotyledons</taxon>
        <taxon>Gunneridae</taxon>
        <taxon>Pentapetalae</taxon>
        <taxon>rosids</taxon>
        <taxon>fabids</taxon>
        <taxon>Fabales</taxon>
        <taxon>Fabaceae</taxon>
        <taxon>Papilionoideae</taxon>
        <taxon>50 kb inversion clade</taxon>
        <taxon>dalbergioids sensu lato</taxon>
        <taxon>Dalbergieae</taxon>
        <taxon>Pterocarpus clade</taxon>
        <taxon>Stylosanthes</taxon>
    </lineage>
</organism>
<evidence type="ECO:0000313" key="2">
    <source>
        <dbReference type="Proteomes" id="UP001341840"/>
    </source>
</evidence>
<protein>
    <submittedName>
        <fullName evidence="1">Uncharacterized protein</fullName>
    </submittedName>
</protein>
<keyword evidence="2" id="KW-1185">Reference proteome</keyword>
<comment type="caution">
    <text evidence="1">The sequence shown here is derived from an EMBL/GenBank/DDBJ whole genome shotgun (WGS) entry which is preliminary data.</text>
</comment>
<evidence type="ECO:0000313" key="1">
    <source>
        <dbReference type="EMBL" id="MED6109110.1"/>
    </source>
</evidence>
<gene>
    <name evidence="1" type="ORF">PIB30_030542</name>
</gene>
<name>A0ABU6QBS2_9FABA</name>
<dbReference type="PANTHER" id="PTHR33132:SF92">
    <property type="entry name" value="SERINE-RICH PROTEIN"/>
    <property type="match status" value="1"/>
</dbReference>
<dbReference type="PANTHER" id="PTHR33132">
    <property type="entry name" value="OSJNBB0118P14.9 PROTEIN"/>
    <property type="match status" value="1"/>
</dbReference>